<feature type="transmembrane region" description="Helical" evidence="5">
    <location>
        <begin position="149"/>
        <end position="171"/>
    </location>
</feature>
<feature type="transmembrane region" description="Helical" evidence="5">
    <location>
        <begin position="242"/>
        <end position="262"/>
    </location>
</feature>
<feature type="transmembrane region" description="Helical" evidence="5">
    <location>
        <begin position="302"/>
        <end position="324"/>
    </location>
</feature>
<feature type="transmembrane region" description="Helical" evidence="5">
    <location>
        <begin position="88"/>
        <end position="110"/>
    </location>
</feature>
<evidence type="ECO:0008006" key="8">
    <source>
        <dbReference type="Google" id="ProtNLM"/>
    </source>
</evidence>
<feature type="transmembrane region" description="Helical" evidence="5">
    <location>
        <begin position="268"/>
        <end position="290"/>
    </location>
</feature>
<evidence type="ECO:0000256" key="5">
    <source>
        <dbReference type="SAM" id="Phobius"/>
    </source>
</evidence>
<feature type="transmembrane region" description="Helical" evidence="5">
    <location>
        <begin position="21"/>
        <end position="38"/>
    </location>
</feature>
<gene>
    <name evidence="6" type="ORF">ACFOWM_04845</name>
</gene>
<proteinExistence type="predicted"/>
<dbReference type="Gene3D" id="1.20.1530.20">
    <property type="match status" value="1"/>
</dbReference>
<feature type="transmembrane region" description="Helical" evidence="5">
    <location>
        <begin position="116"/>
        <end position="137"/>
    </location>
</feature>
<keyword evidence="5" id="KW-0472">Membrane</keyword>
<evidence type="ECO:0000256" key="2">
    <source>
        <dbReference type="ARBA" id="ARBA00022448"/>
    </source>
</evidence>
<keyword evidence="4" id="KW-0406">Ion transport</keyword>
<keyword evidence="3" id="KW-0050">Antiport</keyword>
<comment type="caution">
    <text evidence="6">The sequence shown here is derived from an EMBL/GenBank/DDBJ whole genome shotgun (WGS) entry which is preliminary data.</text>
</comment>
<dbReference type="InterPro" id="IPR038770">
    <property type="entry name" value="Na+/solute_symporter_sf"/>
</dbReference>
<evidence type="ECO:0000256" key="1">
    <source>
        <dbReference type="ARBA" id="ARBA00004651"/>
    </source>
</evidence>
<feature type="transmembrane region" description="Helical" evidence="5">
    <location>
        <begin position="330"/>
        <end position="349"/>
    </location>
</feature>
<keyword evidence="7" id="KW-1185">Reference proteome</keyword>
<reference evidence="7" key="1">
    <citation type="journal article" date="2019" name="Int. J. Syst. Evol. Microbiol.">
        <title>The Global Catalogue of Microorganisms (GCM) 10K type strain sequencing project: providing services to taxonomists for standard genome sequencing and annotation.</title>
        <authorList>
            <consortium name="The Broad Institute Genomics Platform"/>
            <consortium name="The Broad Institute Genome Sequencing Center for Infectious Disease"/>
            <person name="Wu L."/>
            <person name="Ma J."/>
        </authorList>
    </citation>
    <scope>NUCLEOTIDE SEQUENCE [LARGE SCALE GENOMIC DNA]</scope>
    <source>
        <strain evidence="7">CECT 8289</strain>
    </source>
</reference>
<dbReference type="Proteomes" id="UP001595907">
    <property type="component" value="Unassembled WGS sequence"/>
</dbReference>
<sequence>MILGWTVKQGCNIFDINTPDLTSILPILGTVGLILIVLEGSLELELNMSKLYFVGKTSLVALLPMILFSFLLAYAFKYFGNTTFKVGLANAIPFAVISSAIAIPSVQNLIPKNKEFITYESSLSDIFGVVFFNFITLNDNIGTSSVGHFILELTVILIVTFIATLTLAFLLSKIKHHVKFVPIILMIILIYGASKIYHLPALIFILLFGIFLGNIDELKNIKLIQQLKPDILNKEVHKFKDLVTEIAFLIRSLFFLLFGFLIQTEELLNAATIFWAIGITITIFIIRYVFLKLFKLSIKPIIFIAPRGLITILLFLTIPVSQAINLANKSLIIQVITLTALVMMIGLMTNKKTSTTS</sequence>
<evidence type="ECO:0000313" key="7">
    <source>
        <dbReference type="Proteomes" id="UP001595907"/>
    </source>
</evidence>
<protein>
    <recommendedName>
        <fullName evidence="8">Sodium:proton antiporter</fullName>
    </recommendedName>
</protein>
<keyword evidence="5" id="KW-1133">Transmembrane helix</keyword>
<evidence type="ECO:0000313" key="6">
    <source>
        <dbReference type="EMBL" id="MFC4262190.1"/>
    </source>
</evidence>
<feature type="transmembrane region" description="Helical" evidence="5">
    <location>
        <begin position="58"/>
        <end position="76"/>
    </location>
</feature>
<evidence type="ECO:0000256" key="3">
    <source>
        <dbReference type="ARBA" id="ARBA00022449"/>
    </source>
</evidence>
<dbReference type="PANTHER" id="PTHR32507:SF0">
    <property type="entry name" value="NA(+)_H(+) ANTIPORTER 2-RELATED"/>
    <property type="match status" value="1"/>
</dbReference>
<feature type="transmembrane region" description="Helical" evidence="5">
    <location>
        <begin position="183"/>
        <end position="212"/>
    </location>
</feature>
<evidence type="ECO:0000256" key="4">
    <source>
        <dbReference type="ARBA" id="ARBA00023065"/>
    </source>
</evidence>
<dbReference type="PANTHER" id="PTHR32507">
    <property type="entry name" value="NA(+)/H(+) ANTIPORTER 1"/>
    <property type="match status" value="1"/>
</dbReference>
<name>A0ABV8QPI1_9BACT</name>
<dbReference type="RefSeq" id="WP_379707551.1">
    <property type="nucleotide sequence ID" value="NZ_JBHSCZ010000001.1"/>
</dbReference>
<dbReference type="EMBL" id="JBHSCZ010000001">
    <property type="protein sequence ID" value="MFC4262190.1"/>
    <property type="molecule type" value="Genomic_DNA"/>
</dbReference>
<accession>A0ABV8QPI1</accession>
<comment type="subcellular location">
    <subcellularLocation>
        <location evidence="1">Cell membrane</location>
        <topology evidence="1">Multi-pass membrane protein</topology>
    </subcellularLocation>
</comment>
<keyword evidence="2" id="KW-0813">Transport</keyword>
<organism evidence="6 7">
    <name type="scientific">Ferruginibacter yonginensis</name>
    <dbReference type="NCBI Taxonomy" id="1310416"/>
    <lineage>
        <taxon>Bacteria</taxon>
        <taxon>Pseudomonadati</taxon>
        <taxon>Bacteroidota</taxon>
        <taxon>Chitinophagia</taxon>
        <taxon>Chitinophagales</taxon>
        <taxon>Chitinophagaceae</taxon>
        <taxon>Ferruginibacter</taxon>
    </lineage>
</organism>
<keyword evidence="5" id="KW-0812">Transmembrane</keyword>